<evidence type="ECO:0000313" key="2">
    <source>
        <dbReference type="Proteomes" id="UP001064632"/>
    </source>
</evidence>
<proteinExistence type="predicted"/>
<sequence>MQGKGIIRAVAFALVTLPLAGAAAPLRLVFENGWTVPLSGDGSQIAGEAVKLDLPAQARGVYSVTVDHAQQKAYVVIDAPYNHRGTAVFALGNLQRIGFLPGVTEVEIPADPRADVILTSTHVVSGPDAPRKDSIDYLMFDASDRVHGEVRRRSEPSTVIGRGVENSGEMVGACHVAGSQAFLGNAWFRRFDYTLSLLPAPPPLDTPAARAKELRSGWVQDCWPNGDILLARFNNESGTENGLDPTGELTRIAANGERHTFTVPARYWGRYGSYRALALGSDGRYALLASGLESVIYDFQSRKDYPVRLHGNRLLAQLSADRKTVYSFDLHWTLRGATDLRYIEGGSSRVGSTFLAMLTLADVPVSAPVRLPEELVAIRTRRERIAHIQSSEGATEEDKQRQLAQVPPLSAVAEKLGDGVVVGVLPMGGDSSR</sequence>
<dbReference type="EMBL" id="CP104694">
    <property type="protein sequence ID" value="UXI66511.1"/>
    <property type="molecule type" value="Genomic_DNA"/>
</dbReference>
<reference evidence="1" key="1">
    <citation type="submission" date="2022-09" db="EMBL/GenBank/DDBJ databases">
        <title>Tahibacter sp. nov., isolated from a fresh water.</title>
        <authorList>
            <person name="Baek J.H."/>
            <person name="Lee J.K."/>
            <person name="Kim J.M."/>
            <person name="Jeon C.O."/>
        </authorList>
    </citation>
    <scope>NUCLEOTIDE SEQUENCE</scope>
    <source>
        <strain evidence="1">W38</strain>
    </source>
</reference>
<name>A0ABY6BAG3_9GAMM</name>
<dbReference type="Proteomes" id="UP001064632">
    <property type="component" value="Chromosome"/>
</dbReference>
<organism evidence="1 2">
    <name type="scientific">Tahibacter amnicola</name>
    <dbReference type="NCBI Taxonomy" id="2976241"/>
    <lineage>
        <taxon>Bacteria</taxon>
        <taxon>Pseudomonadati</taxon>
        <taxon>Pseudomonadota</taxon>
        <taxon>Gammaproteobacteria</taxon>
        <taxon>Lysobacterales</taxon>
        <taxon>Rhodanobacteraceae</taxon>
        <taxon>Tahibacter</taxon>
    </lineage>
</organism>
<dbReference type="RefSeq" id="WP_261693495.1">
    <property type="nucleotide sequence ID" value="NZ_CP104694.1"/>
</dbReference>
<gene>
    <name evidence="1" type="ORF">N4264_17375</name>
</gene>
<keyword evidence="2" id="KW-1185">Reference proteome</keyword>
<accession>A0ABY6BAG3</accession>
<evidence type="ECO:0000313" key="1">
    <source>
        <dbReference type="EMBL" id="UXI66511.1"/>
    </source>
</evidence>
<protein>
    <submittedName>
        <fullName evidence="1">Uncharacterized protein</fullName>
    </submittedName>
</protein>